<dbReference type="HOGENOM" id="CLU_3313007_0_0_14"/>
<dbReference type="KEGG" id="mcd:MCRO_0498"/>
<evidence type="ECO:0000313" key="1">
    <source>
        <dbReference type="EMBL" id="ADE19502.1"/>
    </source>
</evidence>
<dbReference type="EMBL" id="CP001991">
    <property type="protein sequence ID" value="ADE19502.1"/>
    <property type="molecule type" value="Genomic_DNA"/>
</dbReference>
<reference evidence="1 2" key="3">
    <citation type="journal article" date="2011" name="J. Bacteriol.">
        <title>Genome sequences of Mycoplasma alligatoris A21JP2T and Mycoplasma crocodyli MP145T.</title>
        <authorList>
            <person name="Brown D.R."/>
            <person name="Farmerie W.G."/>
            <person name="May M."/>
            <person name="Benders G.A."/>
            <person name="Durkin A.S."/>
            <person name="Hlavinka K."/>
            <person name="Hostetler J."/>
            <person name="Jackson J."/>
            <person name="Johnson J."/>
            <person name="Miller R.H."/>
            <person name="Paralanov V."/>
            <person name="Radune D."/>
            <person name="Szczypinski B."/>
            <person name="Glass J.I."/>
        </authorList>
    </citation>
    <scope>NUCLEOTIDE SEQUENCE [LARGE SCALE GENOMIC DNA]</scope>
    <source>
        <strain evidence="2">ATCC 51981 / MP145</strain>
    </source>
</reference>
<dbReference type="Proteomes" id="UP000001845">
    <property type="component" value="Chromosome"/>
</dbReference>
<proteinExistence type="predicted"/>
<reference key="2">
    <citation type="submission" date="2010-03" db="EMBL/GenBank/DDBJ databases">
        <authorList>
            <person name="Ma Z."/>
            <person name="Wang X."/>
            <person name="Liu H."/>
        </authorList>
    </citation>
    <scope>NUCLEOTIDE SEQUENCE</scope>
    <source>
        <strain>MP145</strain>
    </source>
</reference>
<name>D5E5S8_MYCCM</name>
<evidence type="ECO:0000313" key="2">
    <source>
        <dbReference type="Proteomes" id="UP000001845"/>
    </source>
</evidence>
<dbReference type="AlphaFoldDB" id="D5E5S8"/>
<keyword evidence="2" id="KW-1185">Reference proteome</keyword>
<reference evidence="2" key="1">
    <citation type="submission" date="2010-03" db="EMBL/GenBank/DDBJ databases">
        <title>The complete genome of Mycoplasma crocodyli MP145.</title>
        <authorList>
            <person name="Glass J.I."/>
            <person name="Durkin A.S."/>
            <person name="Hostetler J."/>
            <person name="Jackson J."/>
            <person name="Johnson J."/>
            <person name="May M.A."/>
            <person name="Paralanov V."/>
            <person name="Radune D."/>
            <person name="Szczypinski B."/>
            <person name="Brown D.R."/>
        </authorList>
    </citation>
    <scope>NUCLEOTIDE SEQUENCE [LARGE SCALE GENOMIC DNA]</scope>
    <source>
        <strain evidence="2">ATCC 51981 / MP145</strain>
    </source>
</reference>
<sequence>MFYFNYFDIKNLIFKDKNDNFLLKTKIRFYYFIIFLMLK</sequence>
<gene>
    <name evidence="1" type="ordered locus">MCRO_0498</name>
</gene>
<protein>
    <submittedName>
        <fullName evidence="1">Uncharacterized protein</fullName>
    </submittedName>
</protein>
<accession>D5E5S8</accession>
<dbReference type="STRING" id="512564.MCRO_0498"/>
<organism evidence="1 2">
    <name type="scientific">Mycoplasma crocodyli (strain ATCC 51981 / MP145)</name>
    <dbReference type="NCBI Taxonomy" id="512564"/>
    <lineage>
        <taxon>Bacteria</taxon>
        <taxon>Bacillati</taxon>
        <taxon>Mycoplasmatota</taxon>
        <taxon>Mollicutes</taxon>
        <taxon>Mycoplasmataceae</taxon>
        <taxon>Mycoplasma</taxon>
    </lineage>
</organism>